<feature type="transmembrane region" description="Helical" evidence="6">
    <location>
        <begin position="247"/>
        <end position="266"/>
    </location>
</feature>
<dbReference type="Pfam" id="PF07690">
    <property type="entry name" value="MFS_1"/>
    <property type="match status" value="1"/>
</dbReference>
<evidence type="ECO:0000256" key="3">
    <source>
        <dbReference type="ARBA" id="ARBA00022692"/>
    </source>
</evidence>
<comment type="subcellular location">
    <subcellularLocation>
        <location evidence="1">Membrane</location>
        <topology evidence="1">Multi-pass membrane protein</topology>
    </subcellularLocation>
</comment>
<dbReference type="InterPro" id="IPR020846">
    <property type="entry name" value="MFS_dom"/>
</dbReference>
<dbReference type="Proteomes" id="UP000298030">
    <property type="component" value="Unassembled WGS sequence"/>
</dbReference>
<dbReference type="GO" id="GO:0022857">
    <property type="term" value="F:transmembrane transporter activity"/>
    <property type="evidence" value="ECO:0007669"/>
    <property type="project" value="InterPro"/>
</dbReference>
<keyword evidence="2" id="KW-0813">Transport</keyword>
<accession>A0A4Y7SK66</accession>
<evidence type="ECO:0000313" key="9">
    <source>
        <dbReference type="Proteomes" id="UP000298030"/>
    </source>
</evidence>
<dbReference type="SUPFAM" id="SSF103473">
    <property type="entry name" value="MFS general substrate transporter"/>
    <property type="match status" value="1"/>
</dbReference>
<dbReference type="AlphaFoldDB" id="A0A4Y7SK66"/>
<name>A0A4Y7SK66_COPMI</name>
<protein>
    <submittedName>
        <fullName evidence="8">MFS general substrate transporter</fullName>
    </submittedName>
</protein>
<dbReference type="OrthoDB" id="2985014at2759"/>
<evidence type="ECO:0000256" key="4">
    <source>
        <dbReference type="ARBA" id="ARBA00022989"/>
    </source>
</evidence>
<proteinExistence type="predicted"/>
<feature type="transmembrane region" description="Helical" evidence="6">
    <location>
        <begin position="344"/>
        <end position="365"/>
    </location>
</feature>
<feature type="transmembrane region" description="Helical" evidence="6">
    <location>
        <begin position="311"/>
        <end position="332"/>
    </location>
</feature>
<evidence type="ECO:0000256" key="6">
    <source>
        <dbReference type="SAM" id="Phobius"/>
    </source>
</evidence>
<feature type="transmembrane region" description="Helical" evidence="6">
    <location>
        <begin position="202"/>
        <end position="227"/>
    </location>
</feature>
<dbReference type="FunFam" id="1.20.1250.20:FF:000013">
    <property type="entry name" value="MFS general substrate transporter"/>
    <property type="match status" value="1"/>
</dbReference>
<evidence type="ECO:0000259" key="7">
    <source>
        <dbReference type="PROSITE" id="PS50850"/>
    </source>
</evidence>
<keyword evidence="9" id="KW-1185">Reference proteome</keyword>
<keyword evidence="5 6" id="KW-0472">Membrane</keyword>
<evidence type="ECO:0000256" key="1">
    <source>
        <dbReference type="ARBA" id="ARBA00004141"/>
    </source>
</evidence>
<dbReference type="STRING" id="71717.A0A4Y7SK66"/>
<reference evidence="8 9" key="1">
    <citation type="journal article" date="2019" name="Nat. Ecol. Evol.">
        <title>Megaphylogeny resolves global patterns of mushroom evolution.</title>
        <authorList>
            <person name="Varga T."/>
            <person name="Krizsan K."/>
            <person name="Foldi C."/>
            <person name="Dima B."/>
            <person name="Sanchez-Garcia M."/>
            <person name="Sanchez-Ramirez S."/>
            <person name="Szollosi G.J."/>
            <person name="Szarkandi J.G."/>
            <person name="Papp V."/>
            <person name="Albert L."/>
            <person name="Andreopoulos W."/>
            <person name="Angelini C."/>
            <person name="Antonin V."/>
            <person name="Barry K.W."/>
            <person name="Bougher N.L."/>
            <person name="Buchanan P."/>
            <person name="Buyck B."/>
            <person name="Bense V."/>
            <person name="Catcheside P."/>
            <person name="Chovatia M."/>
            <person name="Cooper J."/>
            <person name="Damon W."/>
            <person name="Desjardin D."/>
            <person name="Finy P."/>
            <person name="Geml J."/>
            <person name="Haridas S."/>
            <person name="Hughes K."/>
            <person name="Justo A."/>
            <person name="Karasinski D."/>
            <person name="Kautmanova I."/>
            <person name="Kiss B."/>
            <person name="Kocsube S."/>
            <person name="Kotiranta H."/>
            <person name="LaButti K.M."/>
            <person name="Lechner B.E."/>
            <person name="Liimatainen K."/>
            <person name="Lipzen A."/>
            <person name="Lukacs Z."/>
            <person name="Mihaltcheva S."/>
            <person name="Morgado L.N."/>
            <person name="Niskanen T."/>
            <person name="Noordeloos M.E."/>
            <person name="Ohm R.A."/>
            <person name="Ortiz-Santana B."/>
            <person name="Ovrebo C."/>
            <person name="Racz N."/>
            <person name="Riley R."/>
            <person name="Savchenko A."/>
            <person name="Shiryaev A."/>
            <person name="Soop K."/>
            <person name="Spirin V."/>
            <person name="Szebenyi C."/>
            <person name="Tomsovsky M."/>
            <person name="Tulloss R.E."/>
            <person name="Uehling J."/>
            <person name="Grigoriev I.V."/>
            <person name="Vagvolgyi C."/>
            <person name="Papp T."/>
            <person name="Martin F.M."/>
            <person name="Miettinen O."/>
            <person name="Hibbett D.S."/>
            <person name="Nagy L.G."/>
        </authorList>
    </citation>
    <scope>NUCLEOTIDE SEQUENCE [LARGE SCALE GENOMIC DNA]</scope>
    <source>
        <strain evidence="8 9">FP101781</strain>
    </source>
</reference>
<keyword evidence="4 6" id="KW-1133">Transmembrane helix</keyword>
<feature type="domain" description="Major facilitator superfamily (MFS) profile" evidence="7">
    <location>
        <begin position="76"/>
        <end position="495"/>
    </location>
</feature>
<dbReference type="GO" id="GO:0016020">
    <property type="term" value="C:membrane"/>
    <property type="evidence" value="ECO:0007669"/>
    <property type="project" value="UniProtKB-SubCell"/>
</dbReference>
<dbReference type="PANTHER" id="PTHR43791">
    <property type="entry name" value="PERMEASE-RELATED"/>
    <property type="match status" value="1"/>
</dbReference>
<evidence type="ECO:0000256" key="5">
    <source>
        <dbReference type="ARBA" id="ARBA00023136"/>
    </source>
</evidence>
<dbReference type="PROSITE" id="PS50850">
    <property type="entry name" value="MFS"/>
    <property type="match status" value="1"/>
</dbReference>
<dbReference type="InterPro" id="IPR011701">
    <property type="entry name" value="MFS"/>
</dbReference>
<dbReference type="PANTHER" id="PTHR43791:SF18">
    <property type="entry name" value="NICOTINIC ACID TRANSPORTER TNA1, PUTATIVE (AFU_ORTHOLOGUE AFUA_3G03820)-RELATED"/>
    <property type="match status" value="1"/>
</dbReference>
<comment type="caution">
    <text evidence="8">The sequence shown here is derived from an EMBL/GenBank/DDBJ whole genome shotgun (WGS) entry which is preliminary data.</text>
</comment>
<dbReference type="FunFam" id="1.20.1250.20:FF:000034">
    <property type="entry name" value="MFS general substrate transporter"/>
    <property type="match status" value="1"/>
</dbReference>
<evidence type="ECO:0000256" key="2">
    <source>
        <dbReference type="ARBA" id="ARBA00022448"/>
    </source>
</evidence>
<sequence length="531" mass="59294">MGRSWDLHSYHCPPSFLQTLRTMSRIPTPTEKVDILGSDASPIESVAKVPGSPNSLGLPPVIIDEKALWKKVDTRLLPILAFMYLFSFMDRANIGNARLQGLEKELKMTGDQYNRALIFFFIPYGLCEFPSNLILKKARPSRWLPLITVLWGLIVVATGFVQNFQQLLAARILLGVAEAGFYPGVVYYLSLWYPRYKFQTRIASFFGAASMAGAFSGLFAYGIAYMNGMRGLGGWSWIFGQMLYDETQIIEGMLTVVVGIVAYFVMVDFPSSAAFLTPAERQYLLDSQSTPGEEEHFEPRHVWAAVTDWQVYVFIVINLGFAVPLYGITFFSPTIINSFGYPPTITQLLSIPPYILATIFVYIFSYLSDTLCLRSPFLFFSLLISFSGYAISISSAPIPVKYFGIFLCVTGSYSGIPGLSAWQSNNTSGQYKRGLALALHIGFGNFGGAIGSAIFRKKDSPRFLLGYGLVLMFIALSMMAVGTAVVVYRTVNARREEIQRREVESGVVIGEEELQERRKQGDRAVDFRYTL</sequence>
<evidence type="ECO:0000313" key="8">
    <source>
        <dbReference type="EMBL" id="TEB21994.1"/>
    </source>
</evidence>
<dbReference type="Gene3D" id="1.20.1250.20">
    <property type="entry name" value="MFS general substrate transporter like domains"/>
    <property type="match status" value="2"/>
</dbReference>
<gene>
    <name evidence="8" type="ORF">FA13DRAFT_1778974</name>
</gene>
<feature type="transmembrane region" description="Helical" evidence="6">
    <location>
        <begin position="168"/>
        <end position="190"/>
    </location>
</feature>
<dbReference type="InterPro" id="IPR036259">
    <property type="entry name" value="MFS_trans_sf"/>
</dbReference>
<feature type="transmembrane region" description="Helical" evidence="6">
    <location>
        <begin position="377"/>
        <end position="396"/>
    </location>
</feature>
<feature type="transmembrane region" description="Helical" evidence="6">
    <location>
        <begin position="434"/>
        <end position="455"/>
    </location>
</feature>
<keyword evidence="3 6" id="KW-0812">Transmembrane</keyword>
<dbReference type="EMBL" id="QPFP01000099">
    <property type="protein sequence ID" value="TEB21994.1"/>
    <property type="molecule type" value="Genomic_DNA"/>
</dbReference>
<organism evidence="8 9">
    <name type="scientific">Coprinellus micaceus</name>
    <name type="common">Glistening ink-cap mushroom</name>
    <name type="synonym">Coprinus micaceus</name>
    <dbReference type="NCBI Taxonomy" id="71717"/>
    <lineage>
        <taxon>Eukaryota</taxon>
        <taxon>Fungi</taxon>
        <taxon>Dikarya</taxon>
        <taxon>Basidiomycota</taxon>
        <taxon>Agaricomycotina</taxon>
        <taxon>Agaricomycetes</taxon>
        <taxon>Agaricomycetidae</taxon>
        <taxon>Agaricales</taxon>
        <taxon>Agaricineae</taxon>
        <taxon>Psathyrellaceae</taxon>
        <taxon>Coprinellus</taxon>
    </lineage>
</organism>
<feature type="transmembrane region" description="Helical" evidence="6">
    <location>
        <begin position="467"/>
        <end position="491"/>
    </location>
</feature>
<feature type="transmembrane region" description="Helical" evidence="6">
    <location>
        <begin position="143"/>
        <end position="162"/>
    </location>
</feature>
<feature type="transmembrane region" description="Helical" evidence="6">
    <location>
        <begin position="402"/>
        <end position="422"/>
    </location>
</feature>